<evidence type="ECO:0000313" key="3">
    <source>
        <dbReference type="Proteomes" id="UP000623958"/>
    </source>
</evidence>
<feature type="region of interest" description="Disordered" evidence="1">
    <location>
        <begin position="93"/>
        <end position="125"/>
    </location>
</feature>
<reference evidence="2" key="1">
    <citation type="journal article" date="2014" name="Int. J. Syst. Evol. Microbiol.">
        <title>Complete genome sequence of Corynebacterium casei LMG S-19264T (=DSM 44701T), isolated from a smear-ripened cheese.</title>
        <authorList>
            <consortium name="US DOE Joint Genome Institute (JGI-PGF)"/>
            <person name="Walter F."/>
            <person name="Albersmeier A."/>
            <person name="Kalinowski J."/>
            <person name="Ruckert C."/>
        </authorList>
    </citation>
    <scope>NUCLEOTIDE SEQUENCE</scope>
    <source>
        <strain evidence="2">JCM 13306</strain>
    </source>
</reference>
<name>A0A919FBQ5_9XANT</name>
<protein>
    <submittedName>
        <fullName evidence="2">Uncharacterized protein</fullName>
    </submittedName>
</protein>
<keyword evidence="3" id="KW-1185">Reference proteome</keyword>
<feature type="region of interest" description="Disordered" evidence="1">
    <location>
        <begin position="1"/>
        <end position="76"/>
    </location>
</feature>
<accession>A0A919FBQ5</accession>
<proteinExistence type="predicted"/>
<dbReference type="AlphaFoldDB" id="A0A919FBQ5"/>
<comment type="caution">
    <text evidence="2">The sequence shown here is derived from an EMBL/GenBank/DDBJ whole genome shotgun (WGS) entry which is preliminary data.</text>
</comment>
<evidence type="ECO:0000256" key="1">
    <source>
        <dbReference type="SAM" id="MobiDB-lite"/>
    </source>
</evidence>
<sequence>MVTGAIPTVNSVLSPHRLPGAAGDAAGSGSAGAAHEVKGMPARANKARRRAPRAKATIPSLSLETDARPDKRSRHVSSVAIPAFRQPFGEARKLNAFPHGGSRTRFRRPARNSCGTPTAPRPRCA</sequence>
<feature type="compositionally biased region" description="Low complexity" evidence="1">
    <location>
        <begin position="20"/>
        <end position="34"/>
    </location>
</feature>
<dbReference type="Proteomes" id="UP000623958">
    <property type="component" value="Unassembled WGS sequence"/>
</dbReference>
<dbReference type="EMBL" id="BNBA01000040">
    <property type="protein sequence ID" value="GHH59767.1"/>
    <property type="molecule type" value="Genomic_DNA"/>
</dbReference>
<organism evidence="2 3">
    <name type="scientific">Xanthomonas boreopolis</name>
    <dbReference type="NCBI Taxonomy" id="86183"/>
    <lineage>
        <taxon>Bacteria</taxon>
        <taxon>Pseudomonadati</taxon>
        <taxon>Pseudomonadota</taxon>
        <taxon>Gammaproteobacteria</taxon>
        <taxon>Lysobacterales</taxon>
        <taxon>Lysobacteraceae</taxon>
        <taxon>Xanthomonas</taxon>
    </lineage>
</organism>
<reference evidence="2" key="2">
    <citation type="submission" date="2020-09" db="EMBL/GenBank/DDBJ databases">
        <authorList>
            <person name="Sun Q."/>
            <person name="Ohkuma M."/>
        </authorList>
    </citation>
    <scope>NUCLEOTIDE SEQUENCE</scope>
    <source>
        <strain evidence="2">JCM 13306</strain>
    </source>
</reference>
<gene>
    <name evidence="2" type="ORF">GCM10009090_34260</name>
</gene>
<evidence type="ECO:0000313" key="2">
    <source>
        <dbReference type="EMBL" id="GHH59767.1"/>
    </source>
</evidence>